<dbReference type="GO" id="GO:0042981">
    <property type="term" value="P:regulation of apoptotic process"/>
    <property type="evidence" value="ECO:0007669"/>
    <property type="project" value="TreeGrafter"/>
</dbReference>
<evidence type="ECO:0000256" key="2">
    <source>
        <dbReference type="PROSITE-ProRule" id="PRU00447"/>
    </source>
</evidence>
<keyword evidence="5" id="KW-1185">Reference proteome</keyword>
<dbReference type="InterPro" id="IPR003508">
    <property type="entry name" value="CIDE-N_dom"/>
</dbReference>
<reference evidence="4" key="1">
    <citation type="submission" date="2025-08" db="UniProtKB">
        <authorList>
            <consortium name="Ensembl"/>
        </authorList>
    </citation>
    <scope>IDENTIFICATION</scope>
</reference>
<proteinExistence type="predicted"/>
<dbReference type="GeneTree" id="ENSGT00390000018596"/>
<feature type="domain" description="CIDE-N" evidence="3">
    <location>
        <begin position="9"/>
        <end position="92"/>
    </location>
</feature>
<dbReference type="PROSITE" id="PS51135">
    <property type="entry name" value="CIDE_N"/>
    <property type="match status" value="1"/>
</dbReference>
<dbReference type="SMART" id="SM00266">
    <property type="entry name" value="CAD"/>
    <property type="match status" value="1"/>
</dbReference>
<evidence type="ECO:0000313" key="4">
    <source>
        <dbReference type="Ensembl" id="ENSCAFP00020022940.1"/>
    </source>
</evidence>
<organism evidence="4 5">
    <name type="scientific">Canis lupus dingo</name>
    <name type="common">dingo</name>
    <dbReference type="NCBI Taxonomy" id="286419"/>
    <lineage>
        <taxon>Eukaryota</taxon>
        <taxon>Metazoa</taxon>
        <taxon>Chordata</taxon>
        <taxon>Craniata</taxon>
        <taxon>Vertebrata</taxon>
        <taxon>Euteleostomi</taxon>
        <taxon>Mammalia</taxon>
        <taxon>Eutheria</taxon>
        <taxon>Laurasiatheria</taxon>
        <taxon>Carnivora</taxon>
        <taxon>Caniformia</taxon>
        <taxon>Canidae</taxon>
        <taxon>Canis</taxon>
    </lineage>
</organism>
<dbReference type="Ensembl" id="ENSCAFT00020026539.1">
    <property type="protein sequence ID" value="ENSCAFP00020022940.1"/>
    <property type="gene ID" value="ENSCAFG00020018117.1"/>
</dbReference>
<dbReference type="PANTHER" id="PTHR12306">
    <property type="entry name" value="CELL DEATH ACTIVATOR CIDE"/>
    <property type="match status" value="1"/>
</dbReference>
<evidence type="ECO:0000259" key="3">
    <source>
        <dbReference type="PROSITE" id="PS51135"/>
    </source>
</evidence>
<reference evidence="4" key="2">
    <citation type="submission" date="2025-09" db="UniProtKB">
        <authorList>
            <consortium name="Ensembl"/>
        </authorList>
    </citation>
    <scope>IDENTIFICATION</scope>
</reference>
<name>A0A8C0L317_CANLU</name>
<evidence type="ECO:0000256" key="1">
    <source>
        <dbReference type="ARBA" id="ARBA00022703"/>
    </source>
</evidence>
<dbReference type="PANTHER" id="PTHR12306:SF10">
    <property type="entry name" value="LIPID TRANSFERASE CIDEB"/>
    <property type="match status" value="1"/>
</dbReference>
<accession>A0A8C0L317</accession>
<dbReference type="Proteomes" id="UP000694391">
    <property type="component" value="Unplaced"/>
</dbReference>
<dbReference type="AlphaFoldDB" id="A0A8C0L317"/>
<dbReference type="Pfam" id="PF02017">
    <property type="entry name" value="CIDE-N"/>
    <property type="match status" value="1"/>
</dbReference>
<evidence type="ECO:0000313" key="5">
    <source>
        <dbReference type="Proteomes" id="UP000694391"/>
    </source>
</evidence>
<sequence length="220" mass="24483">MECFSALNPSGLLRSVSNMSSEFGRKVWTSPPPPQRPFRELLDKATEALLLSGMLTLVLEEDGTAVESEDCFQLLEDDTCLMVLECGQSWSPSRSGILSYGLGREKPKHSKDIARITFDVYKQYPRDLFGSLNVKATFYGLYSMSCDFQGLGPKKVLRELLHWTSALLQGLGHMLLGISSSLRHLVEGAEQWHCGSRAWRPAPGEREGINKSYHVSPEGS</sequence>
<dbReference type="GO" id="GO:0006915">
    <property type="term" value="P:apoptotic process"/>
    <property type="evidence" value="ECO:0007669"/>
    <property type="project" value="UniProtKB-UniRule"/>
</dbReference>
<dbReference type="Gene3D" id="3.10.20.10">
    <property type="match status" value="2"/>
</dbReference>
<protein>
    <recommendedName>
        <fullName evidence="3">CIDE-N domain-containing protein</fullName>
    </recommendedName>
</protein>
<dbReference type="SUPFAM" id="SSF54277">
    <property type="entry name" value="CAD &amp; PB1 domains"/>
    <property type="match status" value="1"/>
</dbReference>
<keyword evidence="1 2" id="KW-0053">Apoptosis</keyword>